<proteinExistence type="predicted"/>
<evidence type="ECO:0000313" key="2">
    <source>
        <dbReference type="Proteomes" id="UP000887104"/>
    </source>
</evidence>
<protein>
    <submittedName>
        <fullName evidence="1">Uncharacterized protein</fullName>
    </submittedName>
</protein>
<evidence type="ECO:0000313" key="1">
    <source>
        <dbReference type="EMBL" id="GIU52895.1"/>
    </source>
</evidence>
<keyword evidence="2" id="KW-1185">Reference proteome</keyword>
<comment type="caution">
    <text evidence="1">The sequence shown here is derived from an EMBL/GenBank/DDBJ whole genome shotgun (WGS) entry which is preliminary data.</text>
</comment>
<sequence length="85" mass="9493">MPKVEIDSELLARLAELAASSVNDTAGHDVIKKETGACDNEIQATAYILLKLSRGDINGIPENIVEFNELTTAIRKRDFNNRFFR</sequence>
<reference evidence="1" key="1">
    <citation type="submission" date="2021-05" db="EMBL/GenBank/DDBJ databases">
        <title>Molecular characterization for Shewanella algae harboring chromosomal blaOXA-55-like strains isolated from clinical and environment sample.</title>
        <authorList>
            <person name="Ohama Y."/>
            <person name="Aoki K."/>
            <person name="Harada S."/>
            <person name="Moriya K."/>
            <person name="Ishii Y."/>
            <person name="Tateda K."/>
        </authorList>
    </citation>
    <scope>NUCLEOTIDE SEQUENCE</scope>
    <source>
        <strain evidence="1">JCM 11563</strain>
    </source>
</reference>
<name>A0ABQ4PS23_9GAMM</name>
<accession>A0ABQ4PS23</accession>
<dbReference type="EMBL" id="BPEY01000257">
    <property type="protein sequence ID" value="GIU52895.1"/>
    <property type="molecule type" value="Genomic_DNA"/>
</dbReference>
<gene>
    <name evidence="1" type="ORF">TUM4438_46490</name>
</gene>
<organism evidence="1 2">
    <name type="scientific">Shewanella sairae</name>
    <dbReference type="NCBI Taxonomy" id="190310"/>
    <lineage>
        <taxon>Bacteria</taxon>
        <taxon>Pseudomonadati</taxon>
        <taxon>Pseudomonadota</taxon>
        <taxon>Gammaproteobacteria</taxon>
        <taxon>Alteromonadales</taxon>
        <taxon>Shewanellaceae</taxon>
        <taxon>Shewanella</taxon>
    </lineage>
</organism>
<dbReference type="Proteomes" id="UP000887104">
    <property type="component" value="Unassembled WGS sequence"/>
</dbReference>